<dbReference type="Proteomes" id="UP001157502">
    <property type="component" value="Chromosome 7"/>
</dbReference>
<gene>
    <name evidence="1" type="ORF">DPEC_G00082840</name>
</gene>
<keyword evidence="2" id="KW-1185">Reference proteome</keyword>
<evidence type="ECO:0000313" key="1">
    <source>
        <dbReference type="EMBL" id="KAJ8008861.1"/>
    </source>
</evidence>
<organism evidence="1 2">
    <name type="scientific">Dallia pectoralis</name>
    <name type="common">Alaska blackfish</name>
    <dbReference type="NCBI Taxonomy" id="75939"/>
    <lineage>
        <taxon>Eukaryota</taxon>
        <taxon>Metazoa</taxon>
        <taxon>Chordata</taxon>
        <taxon>Craniata</taxon>
        <taxon>Vertebrata</taxon>
        <taxon>Euteleostomi</taxon>
        <taxon>Actinopterygii</taxon>
        <taxon>Neopterygii</taxon>
        <taxon>Teleostei</taxon>
        <taxon>Protacanthopterygii</taxon>
        <taxon>Esociformes</taxon>
        <taxon>Umbridae</taxon>
        <taxon>Dallia</taxon>
    </lineage>
</organism>
<accession>A0ACC2GYV8</accession>
<sequence>MDSPLGLLVVGLLGLCSVGVHGRPHCPVRPFVTSNINDDINELKKSLILDANDLIGSTVFLQDIKELNGTSEHEQWLFLNATLNVYLDIFSNMLKEKRSEEVEKSLNNLRGKVEELKKIYYGNRIKTRIQKLAAIKTTDQSIQKKALNEFMEVFQEASKVGPTLHERNCTKS</sequence>
<dbReference type="EMBL" id="CM055734">
    <property type="protein sequence ID" value="KAJ8008861.1"/>
    <property type="molecule type" value="Genomic_DNA"/>
</dbReference>
<proteinExistence type="predicted"/>
<protein>
    <submittedName>
        <fullName evidence="1">Uncharacterized protein</fullName>
    </submittedName>
</protein>
<comment type="caution">
    <text evidence="1">The sequence shown here is derived from an EMBL/GenBank/DDBJ whole genome shotgun (WGS) entry which is preliminary data.</text>
</comment>
<reference evidence="1" key="1">
    <citation type="submission" date="2021-05" db="EMBL/GenBank/DDBJ databases">
        <authorList>
            <person name="Pan Q."/>
            <person name="Jouanno E."/>
            <person name="Zahm M."/>
            <person name="Klopp C."/>
            <person name="Cabau C."/>
            <person name="Louis A."/>
            <person name="Berthelot C."/>
            <person name="Parey E."/>
            <person name="Roest Crollius H."/>
            <person name="Montfort J."/>
            <person name="Robinson-Rechavi M."/>
            <person name="Bouchez O."/>
            <person name="Lampietro C."/>
            <person name="Lopez Roques C."/>
            <person name="Donnadieu C."/>
            <person name="Postlethwait J."/>
            <person name="Bobe J."/>
            <person name="Dillon D."/>
            <person name="Chandos A."/>
            <person name="von Hippel F."/>
            <person name="Guiguen Y."/>
        </authorList>
    </citation>
    <scope>NUCLEOTIDE SEQUENCE</scope>
    <source>
        <strain evidence="1">YG-Jan2019</strain>
    </source>
</reference>
<name>A0ACC2GYV8_DALPE</name>
<evidence type="ECO:0000313" key="2">
    <source>
        <dbReference type="Proteomes" id="UP001157502"/>
    </source>
</evidence>